<accession>A0AAW0TPI0</accession>
<dbReference type="EMBL" id="JARAKH010000027">
    <property type="protein sequence ID" value="KAK8389635.1"/>
    <property type="molecule type" value="Genomic_DNA"/>
</dbReference>
<sequence length="495" mass="56155">MHKTLVFAAPDTCSLKNPKLISASFILSRTISNGVRVGGWHCGANPQTAPTLGTCKVTVMDQHLYTTKGSPGTVLWRPRKGSSVVLNPTDYCPFSQVVRTVHLNDALDICVKHSMEPKPIVSLSSLRRDVLPSYHPCKRLNVLWFGAKENDNDEDEHDWYGNVEFAISVDTMMQRWKNYYLVEMMTAPTHSITRILVTNSDFSSVFPVYDPRTHGGAWYLTTDGQHEKLTDCRRYNGEGYNGNGHSLEFMIEVTLTGMKKILFETEISFRNHVEAASERPHVCHRFRGHRKCLTPFTRAWTSRWFFKEHHRLRANGPMAQPRLSPSALEFLKYFLTMEVIPRNNLPIPGAQPGLPPSIALCPPPLNEQHFPPLPPPPHSFLISHFLQKPMANGTILNLQMVGHLTEKMKSKLNPEEEEEREEITLIATQRPHPKFLPGGPPGIFPRPPGPPPGFFHLLPPFGNPLFHLPPPPSFHPPSFQHSWAPLQPIKYRKRN</sequence>
<proteinExistence type="predicted"/>
<evidence type="ECO:0000313" key="1">
    <source>
        <dbReference type="EMBL" id="KAK8389635.1"/>
    </source>
</evidence>
<reference evidence="1 2" key="1">
    <citation type="submission" date="2023-03" db="EMBL/GenBank/DDBJ databases">
        <title>High-quality genome of Scylla paramamosain provides insights in environmental adaptation.</title>
        <authorList>
            <person name="Zhang L."/>
        </authorList>
    </citation>
    <scope>NUCLEOTIDE SEQUENCE [LARGE SCALE GENOMIC DNA]</scope>
    <source>
        <strain evidence="1">LZ_2023a</strain>
        <tissue evidence="1">Muscle</tissue>
    </source>
</reference>
<protein>
    <submittedName>
        <fullName evidence="1">Uncharacterized protein</fullName>
    </submittedName>
</protein>
<dbReference type="Proteomes" id="UP001487740">
    <property type="component" value="Unassembled WGS sequence"/>
</dbReference>
<evidence type="ECO:0000313" key="2">
    <source>
        <dbReference type="Proteomes" id="UP001487740"/>
    </source>
</evidence>
<name>A0AAW0TPI0_SCYPA</name>
<comment type="caution">
    <text evidence="1">The sequence shown here is derived from an EMBL/GenBank/DDBJ whole genome shotgun (WGS) entry which is preliminary data.</text>
</comment>
<gene>
    <name evidence="1" type="ORF">O3P69_008966</name>
</gene>
<organism evidence="1 2">
    <name type="scientific">Scylla paramamosain</name>
    <name type="common">Mud crab</name>
    <dbReference type="NCBI Taxonomy" id="85552"/>
    <lineage>
        <taxon>Eukaryota</taxon>
        <taxon>Metazoa</taxon>
        <taxon>Ecdysozoa</taxon>
        <taxon>Arthropoda</taxon>
        <taxon>Crustacea</taxon>
        <taxon>Multicrustacea</taxon>
        <taxon>Malacostraca</taxon>
        <taxon>Eumalacostraca</taxon>
        <taxon>Eucarida</taxon>
        <taxon>Decapoda</taxon>
        <taxon>Pleocyemata</taxon>
        <taxon>Brachyura</taxon>
        <taxon>Eubrachyura</taxon>
        <taxon>Portunoidea</taxon>
        <taxon>Portunidae</taxon>
        <taxon>Portuninae</taxon>
        <taxon>Scylla</taxon>
    </lineage>
</organism>
<dbReference type="AlphaFoldDB" id="A0AAW0TPI0"/>
<keyword evidence="2" id="KW-1185">Reference proteome</keyword>